<accession>A0A0C3Q9T3</accession>
<evidence type="ECO:0000313" key="4">
    <source>
        <dbReference type="Proteomes" id="UP000054248"/>
    </source>
</evidence>
<dbReference type="SUPFAM" id="SSF56601">
    <property type="entry name" value="beta-lactamase/transpeptidase-like"/>
    <property type="match status" value="1"/>
</dbReference>
<feature type="domain" description="Beta-lactamase-related" evidence="2">
    <location>
        <begin position="26"/>
        <end position="230"/>
    </location>
</feature>
<dbReference type="STRING" id="1051891.A0A0C3Q9T3"/>
<keyword evidence="4" id="KW-1185">Reference proteome</keyword>
<dbReference type="InterPro" id="IPR051478">
    <property type="entry name" value="Beta-lactamase-like_AB/R"/>
</dbReference>
<dbReference type="Proteomes" id="UP000054248">
    <property type="component" value="Unassembled WGS sequence"/>
</dbReference>
<dbReference type="PANTHER" id="PTHR22935:SF95">
    <property type="entry name" value="BETA-LACTAMASE-LIKE 1-RELATED"/>
    <property type="match status" value="1"/>
</dbReference>
<organism evidence="3 4">
    <name type="scientific">Tulasnella calospora MUT 4182</name>
    <dbReference type="NCBI Taxonomy" id="1051891"/>
    <lineage>
        <taxon>Eukaryota</taxon>
        <taxon>Fungi</taxon>
        <taxon>Dikarya</taxon>
        <taxon>Basidiomycota</taxon>
        <taxon>Agaricomycotina</taxon>
        <taxon>Agaricomycetes</taxon>
        <taxon>Cantharellales</taxon>
        <taxon>Tulasnellaceae</taxon>
        <taxon>Tulasnella</taxon>
    </lineage>
</organism>
<gene>
    <name evidence="3" type="ORF">M407DRAFT_7616</name>
</gene>
<dbReference type="PANTHER" id="PTHR22935">
    <property type="entry name" value="PENICILLIN-BINDING PROTEIN"/>
    <property type="match status" value="1"/>
</dbReference>
<proteinExistence type="inferred from homology"/>
<dbReference type="HOGENOM" id="CLU_030521_0_0_1"/>
<reference evidence="3 4" key="1">
    <citation type="submission" date="2014-04" db="EMBL/GenBank/DDBJ databases">
        <authorList>
            <consortium name="DOE Joint Genome Institute"/>
            <person name="Kuo A."/>
            <person name="Girlanda M."/>
            <person name="Perotto S."/>
            <person name="Kohler A."/>
            <person name="Nagy L.G."/>
            <person name="Floudas D."/>
            <person name="Copeland A."/>
            <person name="Barry K.W."/>
            <person name="Cichocki N."/>
            <person name="Veneault-Fourrey C."/>
            <person name="LaButti K."/>
            <person name="Lindquist E.A."/>
            <person name="Lipzen A."/>
            <person name="Lundell T."/>
            <person name="Morin E."/>
            <person name="Murat C."/>
            <person name="Sun H."/>
            <person name="Tunlid A."/>
            <person name="Henrissat B."/>
            <person name="Grigoriev I.V."/>
            <person name="Hibbett D.S."/>
            <person name="Martin F."/>
            <person name="Nordberg H.P."/>
            <person name="Cantor M.N."/>
            <person name="Hua S.X."/>
        </authorList>
    </citation>
    <scope>NUCLEOTIDE SEQUENCE [LARGE SCALE GENOMIC DNA]</scope>
    <source>
        <strain evidence="3 4">MUT 4182</strain>
    </source>
</reference>
<evidence type="ECO:0000259" key="2">
    <source>
        <dbReference type="Pfam" id="PF00144"/>
    </source>
</evidence>
<dbReference type="InterPro" id="IPR001466">
    <property type="entry name" value="Beta-lactam-related"/>
</dbReference>
<protein>
    <recommendedName>
        <fullName evidence="2">Beta-lactamase-related domain-containing protein</fullName>
    </recommendedName>
</protein>
<dbReference type="EMBL" id="KN823018">
    <property type="protein sequence ID" value="KIO26835.1"/>
    <property type="molecule type" value="Genomic_DNA"/>
</dbReference>
<sequence length="384" mass="42099">MAGIGLDYPPIDASSWPKSVPGDVLWLDHAVNASQAETLQTIRDLPLVAPPYTLPAYSNAGFNVLGWALAAAAGGEPADYATVLQRDIFEPLGLSSGFNATKENSARVAVASKFPFEVDYDVGSYNPSAGQFSSLRDLITVMQTFLDPSRNNSLLSPYSVREWLRPLHGFPDDFSEMGAPWEIVKLPDSNGNTKGLYSKSGNLLASHSNFIFDPVSSFGVVVLMTGQYRFALELAIQAIQIFQPAFDLLQEQTANRLYGGFWQSDDLRSHAIVYVENGSIWLGGLVLNGTDMFEVLEGGPRYPKNRKYGIWPTGRDDEFRVIFGGAKAENIPFVGCFPSFASMDPFFARGAPINLILFEGDSEKRAMRVPSMGVVLKRTLRDGK</sequence>
<evidence type="ECO:0000313" key="3">
    <source>
        <dbReference type="EMBL" id="KIO26835.1"/>
    </source>
</evidence>
<dbReference type="Gene3D" id="3.40.710.10">
    <property type="entry name" value="DD-peptidase/beta-lactamase superfamily"/>
    <property type="match status" value="1"/>
</dbReference>
<dbReference type="Pfam" id="PF00144">
    <property type="entry name" value="Beta-lactamase"/>
    <property type="match status" value="1"/>
</dbReference>
<dbReference type="InterPro" id="IPR012338">
    <property type="entry name" value="Beta-lactam/transpept-like"/>
</dbReference>
<dbReference type="OrthoDB" id="428260at2759"/>
<evidence type="ECO:0000256" key="1">
    <source>
        <dbReference type="ARBA" id="ARBA00038473"/>
    </source>
</evidence>
<reference evidence="4" key="2">
    <citation type="submission" date="2015-01" db="EMBL/GenBank/DDBJ databases">
        <title>Evolutionary Origins and Diversification of the Mycorrhizal Mutualists.</title>
        <authorList>
            <consortium name="DOE Joint Genome Institute"/>
            <consortium name="Mycorrhizal Genomics Consortium"/>
            <person name="Kohler A."/>
            <person name="Kuo A."/>
            <person name="Nagy L.G."/>
            <person name="Floudas D."/>
            <person name="Copeland A."/>
            <person name="Barry K.W."/>
            <person name="Cichocki N."/>
            <person name="Veneault-Fourrey C."/>
            <person name="LaButti K."/>
            <person name="Lindquist E.A."/>
            <person name="Lipzen A."/>
            <person name="Lundell T."/>
            <person name="Morin E."/>
            <person name="Murat C."/>
            <person name="Riley R."/>
            <person name="Ohm R."/>
            <person name="Sun H."/>
            <person name="Tunlid A."/>
            <person name="Henrissat B."/>
            <person name="Grigoriev I.V."/>
            <person name="Hibbett D.S."/>
            <person name="Martin F."/>
        </authorList>
    </citation>
    <scope>NUCLEOTIDE SEQUENCE [LARGE SCALE GENOMIC DNA]</scope>
    <source>
        <strain evidence="4">MUT 4182</strain>
    </source>
</reference>
<name>A0A0C3Q9T3_9AGAM</name>
<dbReference type="AlphaFoldDB" id="A0A0C3Q9T3"/>
<comment type="similarity">
    <text evidence="1">Belongs to the beta-lactamase family.</text>
</comment>